<feature type="domain" description="ChrR-like cupin" evidence="1">
    <location>
        <begin position="8"/>
        <end position="110"/>
    </location>
</feature>
<reference evidence="3" key="1">
    <citation type="submission" date="2016-02" db="EMBL/GenBank/DDBJ databases">
        <authorList>
            <person name="Rodrigo-Torres Lidia"/>
            <person name="Arahal R.David."/>
        </authorList>
    </citation>
    <scope>NUCLEOTIDE SEQUENCE [LARGE SCALE GENOMIC DNA]</scope>
    <source>
        <strain evidence="3">CECT 9029</strain>
    </source>
</reference>
<dbReference type="SUPFAM" id="SSF51182">
    <property type="entry name" value="RmlC-like cupins"/>
    <property type="match status" value="2"/>
</dbReference>
<dbReference type="InterPro" id="IPR025979">
    <property type="entry name" value="ChrR-like_cupin_dom"/>
</dbReference>
<sequence>MLNMQFDERVIINTSDMDWQSSPVEGVYRKPLSREEAERGHATSIVKYSPKSSFRHHEHPLGEEILVLDGVLSDETGDYPAGTYLRNPPGFSHTPYSDVGCTLLVKLHQFSANDHHKVCINTLDEEGWIEGQGRLLMRPLHEFNGEQVAMIKWPAGQHFFSISHFCGEEVYVIQGEYRDEYGKYGPGTWIRNPHMFEYNPYAEEDTLLWVKVGHLPYPGLG</sequence>
<dbReference type="OrthoDB" id="9801227at2"/>
<accession>A0A128F5Y0</accession>
<dbReference type="InterPro" id="IPR011051">
    <property type="entry name" value="RmlC_Cupin_sf"/>
</dbReference>
<evidence type="ECO:0000313" key="2">
    <source>
        <dbReference type="EMBL" id="CZF82182.1"/>
    </source>
</evidence>
<proteinExistence type="predicted"/>
<organism evidence="2 3">
    <name type="scientific">Grimontia celer</name>
    <dbReference type="NCBI Taxonomy" id="1796497"/>
    <lineage>
        <taxon>Bacteria</taxon>
        <taxon>Pseudomonadati</taxon>
        <taxon>Pseudomonadota</taxon>
        <taxon>Gammaproteobacteria</taxon>
        <taxon>Vibrionales</taxon>
        <taxon>Vibrionaceae</taxon>
        <taxon>Grimontia</taxon>
    </lineage>
</organism>
<name>A0A128F5Y0_9GAMM</name>
<dbReference type="EMBL" id="FIZX01000002">
    <property type="protein sequence ID" value="CZF82182.1"/>
    <property type="molecule type" value="Genomic_DNA"/>
</dbReference>
<dbReference type="InterPro" id="IPR014710">
    <property type="entry name" value="RmlC-like_jellyroll"/>
</dbReference>
<dbReference type="AlphaFoldDB" id="A0A128F5Y0"/>
<dbReference type="STRING" id="1796497.GCE9029_03073"/>
<dbReference type="Proteomes" id="UP000071641">
    <property type="component" value="Unassembled WGS sequence"/>
</dbReference>
<gene>
    <name evidence="2" type="ORF">GCE9029_03073</name>
</gene>
<dbReference type="Pfam" id="PF12973">
    <property type="entry name" value="Cupin_7"/>
    <property type="match status" value="2"/>
</dbReference>
<evidence type="ECO:0000259" key="1">
    <source>
        <dbReference type="Pfam" id="PF12973"/>
    </source>
</evidence>
<evidence type="ECO:0000313" key="3">
    <source>
        <dbReference type="Proteomes" id="UP000071641"/>
    </source>
</evidence>
<dbReference type="CDD" id="cd20303">
    <property type="entry name" value="cupin_ChrR_1"/>
    <property type="match status" value="2"/>
</dbReference>
<dbReference type="Gene3D" id="2.60.120.10">
    <property type="entry name" value="Jelly Rolls"/>
    <property type="match status" value="1"/>
</dbReference>
<keyword evidence="3" id="KW-1185">Reference proteome</keyword>
<protein>
    <submittedName>
        <fullName evidence="2">ChrR Cupin-like domain protein</fullName>
    </submittedName>
</protein>
<feature type="domain" description="ChrR-like cupin" evidence="1">
    <location>
        <begin position="123"/>
        <end position="215"/>
    </location>
</feature>
<dbReference type="RefSeq" id="WP_062664410.1">
    <property type="nucleotide sequence ID" value="NZ_FIZX01000002.1"/>
</dbReference>